<dbReference type="Proteomes" id="UP001224775">
    <property type="component" value="Unassembled WGS sequence"/>
</dbReference>
<comment type="caution">
    <text evidence="5">The sequence shown here is derived from an EMBL/GenBank/DDBJ whole genome shotgun (WGS) entry which is preliminary data.</text>
</comment>
<dbReference type="EMBL" id="JATAAI010000009">
    <property type="protein sequence ID" value="KAK1743276.1"/>
    <property type="molecule type" value="Genomic_DNA"/>
</dbReference>
<proteinExistence type="inferred from homology"/>
<evidence type="ECO:0000313" key="6">
    <source>
        <dbReference type="Proteomes" id="UP001224775"/>
    </source>
</evidence>
<evidence type="ECO:0000256" key="2">
    <source>
        <dbReference type="ARBA" id="ARBA00023054"/>
    </source>
</evidence>
<protein>
    <submittedName>
        <fullName evidence="5">Nuclear speckle splicing regulatory protein 1 family protein</fullName>
    </submittedName>
</protein>
<accession>A0AAD9DD64</accession>
<dbReference type="InterPro" id="IPR018612">
    <property type="entry name" value="NSRP1_N"/>
</dbReference>
<feature type="region of interest" description="Disordered" evidence="3">
    <location>
        <begin position="90"/>
        <end position="113"/>
    </location>
</feature>
<dbReference type="Pfam" id="PF09745">
    <property type="entry name" value="NSRP1_N"/>
    <property type="match status" value="1"/>
</dbReference>
<dbReference type="AlphaFoldDB" id="A0AAD9DD64"/>
<sequence>MSSSGKGSLSYGLNNKKRKKGGLTGFADDSSSSDDDAAAGKTGPLSGRSAMNREIAAEQAALRKRAEAAMASSSKMDSAVFDYDGEYDSFASGNKKETKTQQREPAGKGQSRYVSNLLQSAQRRSQEQEIIYERKVVKEQAEEKEFEGKEKFITSAYKKKLAEREAWAKEEEERAKREAEDDVTNKKGGSFLYGFSRNVLMGVNDNKKDDKSTSNVAHKDDALDTASGRKEESTYTDQQSYQRRDFSRQPENPLPPRQRGDTNNFSRNPQPSEEIENTNTKAADETKQPLTRSQILAERAVKIREARERYFKRHGLPNQ</sequence>
<feature type="compositionally biased region" description="Basic and acidic residues" evidence="3">
    <location>
        <begin position="163"/>
        <end position="185"/>
    </location>
</feature>
<gene>
    <name evidence="5" type="ORF">QTG54_005897</name>
</gene>
<evidence type="ECO:0000313" key="5">
    <source>
        <dbReference type="EMBL" id="KAK1743276.1"/>
    </source>
</evidence>
<evidence type="ECO:0000256" key="1">
    <source>
        <dbReference type="ARBA" id="ARBA00010126"/>
    </source>
</evidence>
<organism evidence="5 6">
    <name type="scientific">Skeletonema marinoi</name>
    <dbReference type="NCBI Taxonomy" id="267567"/>
    <lineage>
        <taxon>Eukaryota</taxon>
        <taxon>Sar</taxon>
        <taxon>Stramenopiles</taxon>
        <taxon>Ochrophyta</taxon>
        <taxon>Bacillariophyta</taxon>
        <taxon>Coscinodiscophyceae</taxon>
        <taxon>Thalassiosirophycidae</taxon>
        <taxon>Thalassiosirales</taxon>
        <taxon>Skeletonemataceae</taxon>
        <taxon>Skeletonema</taxon>
        <taxon>Skeletonema marinoi-dohrnii complex</taxon>
    </lineage>
</organism>
<dbReference type="PANTHER" id="PTHR30060:SF0">
    <property type="entry name" value="COILED-COIL PROTEIN (DUF2040)-RELATED"/>
    <property type="match status" value="1"/>
</dbReference>
<keyword evidence="2" id="KW-0175">Coiled coil</keyword>
<feature type="compositionally biased region" description="Basic and acidic residues" evidence="3">
    <location>
        <begin position="205"/>
        <end position="233"/>
    </location>
</feature>
<feature type="region of interest" description="Disordered" evidence="3">
    <location>
        <begin position="163"/>
        <end position="295"/>
    </location>
</feature>
<feature type="compositionally biased region" description="Low complexity" evidence="3">
    <location>
        <begin position="1"/>
        <end position="14"/>
    </location>
</feature>
<feature type="region of interest" description="Disordered" evidence="3">
    <location>
        <begin position="1"/>
        <end position="76"/>
    </location>
</feature>
<name>A0AAD9DD64_9STRA</name>
<reference evidence="5" key="1">
    <citation type="submission" date="2023-06" db="EMBL/GenBank/DDBJ databases">
        <title>Survivors Of The Sea: Transcriptome response of Skeletonema marinoi to long-term dormancy.</title>
        <authorList>
            <person name="Pinder M.I.M."/>
            <person name="Kourtchenko O."/>
            <person name="Robertson E.K."/>
            <person name="Larsson T."/>
            <person name="Maumus F."/>
            <person name="Osuna-Cruz C.M."/>
            <person name="Vancaester E."/>
            <person name="Stenow R."/>
            <person name="Vandepoele K."/>
            <person name="Ploug H."/>
            <person name="Bruchert V."/>
            <person name="Godhe A."/>
            <person name="Topel M."/>
        </authorList>
    </citation>
    <scope>NUCLEOTIDE SEQUENCE</scope>
    <source>
        <strain evidence="5">R05AC</strain>
    </source>
</reference>
<evidence type="ECO:0000259" key="4">
    <source>
        <dbReference type="Pfam" id="PF09745"/>
    </source>
</evidence>
<feature type="domain" description="Nuclear speckle splicing regulatory protein 1 N-terminal" evidence="4">
    <location>
        <begin position="68"/>
        <end position="185"/>
    </location>
</feature>
<evidence type="ECO:0000256" key="3">
    <source>
        <dbReference type="SAM" id="MobiDB-lite"/>
    </source>
</evidence>
<keyword evidence="6" id="KW-1185">Reference proteome</keyword>
<dbReference type="GO" id="GO:0000381">
    <property type="term" value="P:regulation of alternative mRNA splicing, via spliceosome"/>
    <property type="evidence" value="ECO:0007669"/>
    <property type="project" value="InterPro"/>
</dbReference>
<feature type="compositionally biased region" description="Polar residues" evidence="3">
    <location>
        <begin position="261"/>
        <end position="281"/>
    </location>
</feature>
<dbReference type="PANTHER" id="PTHR30060">
    <property type="entry name" value="INNER MEMBRANE PROTEIN"/>
    <property type="match status" value="1"/>
</dbReference>
<feature type="compositionally biased region" description="Basic and acidic residues" evidence="3">
    <location>
        <begin position="94"/>
        <end position="106"/>
    </location>
</feature>
<comment type="similarity">
    <text evidence="1">Belongs to the NSRP1 family.</text>
</comment>